<keyword evidence="3" id="KW-1185">Reference proteome</keyword>
<accession>A0ABV2ZD08</accession>
<organism evidence="2 3">
    <name type="scientific">Streptomyces sp. 900129855</name>
    <dbReference type="NCBI Taxonomy" id="3155129"/>
    <lineage>
        <taxon>Bacteria</taxon>
        <taxon>Bacillati</taxon>
        <taxon>Actinomycetota</taxon>
        <taxon>Actinomycetes</taxon>
        <taxon>Kitasatosporales</taxon>
        <taxon>Streptomycetaceae</taxon>
        <taxon>Streptomyces</taxon>
    </lineage>
</organism>
<feature type="domain" description="N-acetyltransferase" evidence="1">
    <location>
        <begin position="72"/>
        <end position="221"/>
    </location>
</feature>
<proteinExistence type="predicted"/>
<comment type="caution">
    <text evidence="2">The sequence shown here is derived from an EMBL/GenBank/DDBJ whole genome shotgun (WGS) entry which is preliminary data.</text>
</comment>
<name>A0ABV2ZD08_9ACTN</name>
<evidence type="ECO:0000313" key="3">
    <source>
        <dbReference type="Proteomes" id="UP001550739"/>
    </source>
</evidence>
<dbReference type="SUPFAM" id="SSF55729">
    <property type="entry name" value="Acyl-CoA N-acyltransferases (Nat)"/>
    <property type="match status" value="1"/>
</dbReference>
<dbReference type="InterPro" id="IPR000182">
    <property type="entry name" value="GNAT_dom"/>
</dbReference>
<sequence>MERIVRAWVDGWVVSRGAAPPVDEPWGCTIDVGTGTHHVTRHVLGATNDAVEEADVRKAAGAVTGAGVWLKVFTDPVTVGAWLGPRWWVDPEPGYLMTAALTDVPPSPVPDGYRQRTWSIGGVTRTMIAAPDGSLAARGQIAPTGATAVVDQIETSPAHRRRGLGALVMRTLQRAAVDQGARTGALGATPEGRALYESLGWRVESLLTSAKFTGDRGDAQG</sequence>
<reference evidence="2 3" key="1">
    <citation type="submission" date="2024-06" db="EMBL/GenBank/DDBJ databases">
        <title>The Natural Products Discovery Center: Release of the First 8490 Sequenced Strains for Exploring Actinobacteria Biosynthetic Diversity.</title>
        <authorList>
            <person name="Kalkreuter E."/>
            <person name="Kautsar S.A."/>
            <person name="Yang D."/>
            <person name="Bader C.D."/>
            <person name="Teijaro C.N."/>
            <person name="Fluegel L."/>
            <person name="Davis C.M."/>
            <person name="Simpson J.R."/>
            <person name="Lauterbach L."/>
            <person name="Steele A.D."/>
            <person name="Gui C."/>
            <person name="Meng S."/>
            <person name="Li G."/>
            <person name="Viehrig K."/>
            <person name="Ye F."/>
            <person name="Su P."/>
            <person name="Kiefer A.F."/>
            <person name="Nichols A."/>
            <person name="Cepeda A.J."/>
            <person name="Yan W."/>
            <person name="Fan B."/>
            <person name="Jiang Y."/>
            <person name="Adhikari A."/>
            <person name="Zheng C.-J."/>
            <person name="Schuster L."/>
            <person name="Cowan T.M."/>
            <person name="Smanski M.J."/>
            <person name="Chevrette M.G."/>
            <person name="De Carvalho L.P.S."/>
            <person name="Shen B."/>
        </authorList>
    </citation>
    <scope>NUCLEOTIDE SEQUENCE [LARGE SCALE GENOMIC DNA]</scope>
    <source>
        <strain evidence="2 3">NPDC033843</strain>
    </source>
</reference>
<gene>
    <name evidence="2" type="ORF">AB0E89_07520</name>
</gene>
<dbReference type="PROSITE" id="PS51186">
    <property type="entry name" value="GNAT"/>
    <property type="match status" value="1"/>
</dbReference>
<dbReference type="CDD" id="cd04301">
    <property type="entry name" value="NAT_SF"/>
    <property type="match status" value="1"/>
</dbReference>
<dbReference type="RefSeq" id="WP_334577313.1">
    <property type="nucleotide sequence ID" value="NZ_JBEZVE010000003.1"/>
</dbReference>
<dbReference type="Proteomes" id="UP001550739">
    <property type="component" value="Unassembled WGS sequence"/>
</dbReference>
<dbReference type="Gene3D" id="3.40.630.30">
    <property type="match status" value="1"/>
</dbReference>
<evidence type="ECO:0000313" key="2">
    <source>
        <dbReference type="EMBL" id="MEU3780431.1"/>
    </source>
</evidence>
<dbReference type="EMBL" id="JBEZVE010000003">
    <property type="protein sequence ID" value="MEU3780431.1"/>
    <property type="molecule type" value="Genomic_DNA"/>
</dbReference>
<evidence type="ECO:0000259" key="1">
    <source>
        <dbReference type="PROSITE" id="PS51186"/>
    </source>
</evidence>
<dbReference type="InterPro" id="IPR016181">
    <property type="entry name" value="Acyl_CoA_acyltransferase"/>
</dbReference>
<protein>
    <submittedName>
        <fullName evidence="2">GNAT family N-acetyltransferase</fullName>
    </submittedName>
</protein>
<dbReference type="Pfam" id="PF00583">
    <property type="entry name" value="Acetyltransf_1"/>
    <property type="match status" value="1"/>
</dbReference>